<dbReference type="SUPFAM" id="SSF50923">
    <property type="entry name" value="Hemopexin-like domain"/>
    <property type="match status" value="1"/>
</dbReference>
<keyword evidence="15" id="KW-0482">Metalloprotease</keyword>
<feature type="region of interest" description="Disordered" evidence="31">
    <location>
        <begin position="457"/>
        <end position="479"/>
    </location>
</feature>
<evidence type="ECO:0000256" key="5">
    <source>
        <dbReference type="ARBA" id="ARBA00013698"/>
    </source>
</evidence>
<keyword evidence="13 26" id="KW-0862">Zinc</keyword>
<evidence type="ECO:0000256" key="8">
    <source>
        <dbReference type="ARBA" id="ARBA00022670"/>
    </source>
</evidence>
<feature type="binding site" evidence="26">
    <location>
        <position position="178"/>
    </location>
    <ligand>
        <name>Zn(2+)</name>
        <dbReference type="ChEBI" id="CHEBI:29105"/>
        <label>1</label>
    </ligand>
</feature>
<keyword evidence="12" id="KW-0378">Hydrolase</keyword>
<feature type="modified residue" description="Phosphotyrosine; by PKDCC" evidence="27">
    <location>
        <position position="571"/>
    </location>
</feature>
<feature type="binding site" evidence="26">
    <location>
        <position position="232"/>
    </location>
    <ligand>
        <name>Zn(2+)</name>
        <dbReference type="ChEBI" id="CHEBI:29105"/>
        <label>2</label>
        <note>catalytic</note>
    </ligand>
</feature>
<evidence type="ECO:0000256" key="3">
    <source>
        <dbReference type="ARBA" id="ARBA00010370"/>
    </source>
</evidence>
<feature type="disulfide bond" evidence="29">
    <location>
        <begin position="289"/>
        <end position="315"/>
    </location>
</feature>
<dbReference type="FunFam" id="2.10.10.10:FF:000001">
    <property type="entry name" value="Fibronectin 1a isoform 1"/>
    <property type="match status" value="3"/>
</dbReference>
<evidence type="ECO:0000313" key="34">
    <source>
        <dbReference type="Ensembl" id="ENSPMEP00000029262.1"/>
    </source>
</evidence>
<dbReference type="PANTHER" id="PTHR10201">
    <property type="entry name" value="MATRIX METALLOPROTEINASE"/>
    <property type="match status" value="1"/>
</dbReference>
<dbReference type="Gene3D" id="2.110.10.10">
    <property type="entry name" value="Hemopexin-like domain"/>
    <property type="match status" value="1"/>
</dbReference>
<feature type="domain" description="Fibronectin type-II" evidence="33">
    <location>
        <begin position="284"/>
        <end position="332"/>
    </location>
</feature>
<dbReference type="InterPro" id="IPR033739">
    <property type="entry name" value="M10A_MMP"/>
</dbReference>
<proteinExistence type="inferred from homology"/>
<feature type="disulfide bond" evidence="29">
    <location>
        <begin position="303"/>
        <end position="330"/>
    </location>
</feature>
<feature type="binding site" evidence="26">
    <location>
        <position position="542"/>
    </location>
    <ligand>
        <name>Ca(2+)</name>
        <dbReference type="ChEBI" id="CHEBI:29108"/>
        <label>5</label>
    </ligand>
</feature>
<evidence type="ECO:0000256" key="29">
    <source>
        <dbReference type="PROSITE-ProRule" id="PRU00479"/>
    </source>
</evidence>
<keyword evidence="6" id="KW-0964">Secreted</keyword>
<keyword evidence="7" id="KW-0272">Extracellular matrix</keyword>
<feature type="disulfide bond" evidence="29">
    <location>
        <begin position="245"/>
        <end position="272"/>
    </location>
</feature>
<dbReference type="SMART" id="SM00059">
    <property type="entry name" value="FN2"/>
    <property type="match status" value="3"/>
</dbReference>
<keyword evidence="17" id="KW-0865">Zymogen</keyword>
<feature type="signal peptide" evidence="32">
    <location>
        <begin position="1"/>
        <end position="21"/>
    </location>
</feature>
<protein>
    <recommendedName>
        <fullName evidence="5">Matrix metalloproteinase-9</fullName>
        <ecNumber evidence="4">3.4.24.35</ecNumber>
    </recommendedName>
    <alternativeName>
        <fullName evidence="20">92 kDa gelatinase</fullName>
    </alternativeName>
    <alternativeName>
        <fullName evidence="21">92 kDa type IV collagenase</fullName>
    </alternativeName>
    <alternativeName>
        <fullName evidence="22">Gelatinase B</fullName>
    </alternativeName>
</protein>
<feature type="binding site" evidence="26">
    <location>
        <position position="176"/>
    </location>
    <ligand>
        <name>Zn(2+)</name>
        <dbReference type="ChEBI" id="CHEBI:29105"/>
        <label>1</label>
    </ligand>
</feature>
<feature type="domain" description="Fibronectin type-II" evidence="33">
    <location>
        <begin position="226"/>
        <end position="274"/>
    </location>
</feature>
<keyword evidence="11" id="KW-0677">Repeat</keyword>
<feature type="repeat" description="Hemopexin" evidence="30">
    <location>
        <begin position="582"/>
        <end position="629"/>
    </location>
</feature>
<evidence type="ECO:0000256" key="21">
    <source>
        <dbReference type="ARBA" id="ARBA00032382"/>
    </source>
</evidence>
<feature type="binding site" evidence="26">
    <location>
        <position position="191"/>
    </location>
    <ligand>
        <name>Zn(2+)</name>
        <dbReference type="ChEBI" id="CHEBI:29105"/>
        <label>1</label>
    </ligand>
</feature>
<feature type="binding site" evidence="26">
    <location>
        <position position="209"/>
    </location>
    <ligand>
        <name>Ca(2+)</name>
        <dbReference type="ChEBI" id="CHEBI:29108"/>
        <label>3</label>
    </ligand>
</feature>
<evidence type="ECO:0000256" key="14">
    <source>
        <dbReference type="ARBA" id="ARBA00022837"/>
    </source>
</evidence>
<dbReference type="SMART" id="SM00120">
    <property type="entry name" value="HX"/>
    <property type="match status" value="3"/>
</dbReference>
<dbReference type="Ensembl" id="ENSPMET00000020216.1">
    <property type="protein sequence ID" value="ENSPMEP00000029262.1"/>
    <property type="gene ID" value="ENSPMEG00000014899.1"/>
</dbReference>
<comment type="subcellular location">
    <subcellularLocation>
        <location evidence="2">Secreted</location>
        <location evidence="2">Extracellular space</location>
        <location evidence="2">Extracellular matrix</location>
    </subcellularLocation>
</comment>
<dbReference type="PRINTS" id="PR00138">
    <property type="entry name" value="MATRIXIN"/>
</dbReference>
<evidence type="ECO:0000256" key="22">
    <source>
        <dbReference type="ARBA" id="ARBA00033338"/>
    </source>
</evidence>
<evidence type="ECO:0000256" key="2">
    <source>
        <dbReference type="ARBA" id="ARBA00004498"/>
    </source>
</evidence>
<dbReference type="InterPro" id="IPR002477">
    <property type="entry name" value="Peptidoglycan-bd-like"/>
</dbReference>
<dbReference type="InterPro" id="IPR018487">
    <property type="entry name" value="Hemopexin-like_repeat"/>
</dbReference>
<comment type="function">
    <text evidence="23">Matrix metalloproteinase that plays an essential role in local proteolysis of the extracellular matrix and in leukocyte migration. Could play a role in bone osteoclastic resorption. Cleaves KiSS1 at a Gly-|-Leu bond. Cleaves NINJ1 to generate the Secreted ninjurin-1 form. Cleaves type IV and type V collagen into large C-terminal three quarter fragments and shorter N-terminal one quarter fragments. Degrades fibronectin but not laminin or Pz-peptide.</text>
</comment>
<dbReference type="InterPro" id="IPR024079">
    <property type="entry name" value="MetalloPept_cat_dom_sf"/>
</dbReference>
<evidence type="ECO:0000259" key="33">
    <source>
        <dbReference type="PROSITE" id="PS51092"/>
    </source>
</evidence>
<feature type="binding site" evidence="26">
    <location>
        <position position="496"/>
    </location>
    <ligand>
        <name>Ca(2+)</name>
        <dbReference type="ChEBI" id="CHEBI:29108"/>
        <label>5</label>
    </ligand>
</feature>
<dbReference type="PROSITE" id="PS00023">
    <property type="entry name" value="FN2_1"/>
    <property type="match status" value="1"/>
</dbReference>
<evidence type="ECO:0000256" key="27">
    <source>
        <dbReference type="PIRSR" id="PIRSR621190-4"/>
    </source>
</evidence>
<evidence type="ECO:0000256" key="19">
    <source>
        <dbReference type="ARBA" id="ARBA00023180"/>
    </source>
</evidence>
<dbReference type="STRING" id="48701.ENSPMEP00000029262"/>
<feature type="binding site" evidence="26">
    <location>
        <position position="202"/>
    </location>
    <ligand>
        <name>Ca(2+)</name>
        <dbReference type="ChEBI" id="CHEBI:29108"/>
        <label>2</label>
    </ligand>
</feature>
<evidence type="ECO:0000313" key="35">
    <source>
        <dbReference type="Proteomes" id="UP000261480"/>
    </source>
</evidence>
<keyword evidence="10 32" id="KW-0732">Signal</keyword>
<keyword evidence="8" id="KW-0645">Protease</keyword>
<evidence type="ECO:0000256" key="15">
    <source>
        <dbReference type="ARBA" id="ARBA00023049"/>
    </source>
</evidence>
<dbReference type="EC" id="3.4.24.35" evidence="4"/>
<dbReference type="SUPFAM" id="SSF55486">
    <property type="entry name" value="Metalloproteases ('zincins'), catalytic domain"/>
    <property type="match status" value="1"/>
</dbReference>
<dbReference type="GO" id="GO:0006508">
    <property type="term" value="P:proteolysis"/>
    <property type="evidence" value="ECO:0007669"/>
    <property type="project" value="UniProtKB-KW"/>
</dbReference>
<dbReference type="GO" id="GO:0005615">
    <property type="term" value="C:extracellular space"/>
    <property type="evidence" value="ECO:0007669"/>
    <property type="project" value="TreeGrafter"/>
</dbReference>
<keyword evidence="14 26" id="KW-0106">Calcium</keyword>
<evidence type="ECO:0000256" key="12">
    <source>
        <dbReference type="ARBA" id="ARBA00022801"/>
    </source>
</evidence>
<dbReference type="InterPro" id="IPR006026">
    <property type="entry name" value="Peptidase_Metallo"/>
</dbReference>
<dbReference type="Pfam" id="PF00045">
    <property type="entry name" value="Hemopexin"/>
    <property type="match status" value="2"/>
</dbReference>
<feature type="binding site" evidence="26">
    <location>
        <position position="132"/>
    </location>
    <ligand>
        <name>Ca(2+)</name>
        <dbReference type="ChEBI" id="CHEBI:29108"/>
        <label>1</label>
    </ligand>
</feature>
<evidence type="ECO:0000256" key="32">
    <source>
        <dbReference type="SAM" id="SignalP"/>
    </source>
</evidence>
<evidence type="ECO:0000256" key="10">
    <source>
        <dbReference type="ARBA" id="ARBA00022729"/>
    </source>
</evidence>
<evidence type="ECO:0000256" key="9">
    <source>
        <dbReference type="ARBA" id="ARBA00022723"/>
    </source>
</evidence>
<dbReference type="InterPro" id="IPR000562">
    <property type="entry name" value="FN_type2_dom"/>
</dbReference>
<evidence type="ECO:0000256" key="20">
    <source>
        <dbReference type="ARBA" id="ARBA00030375"/>
    </source>
</evidence>
<comment type="cofactor">
    <cofactor evidence="26">
        <name>Ca(2+)</name>
        <dbReference type="ChEBI" id="CHEBI:29108"/>
    </cofactor>
    <text evidence="26">Can bind about 5 Ca(2+) ions per subunit.</text>
</comment>
<evidence type="ECO:0000256" key="1">
    <source>
        <dbReference type="ARBA" id="ARBA00001425"/>
    </source>
</evidence>
<keyword evidence="19" id="KW-0325">Glycoprotein</keyword>
<evidence type="ECO:0000256" key="28">
    <source>
        <dbReference type="PIRSR" id="PIRSR621190-5"/>
    </source>
</evidence>
<dbReference type="InterPro" id="IPR001818">
    <property type="entry name" value="Pept_M10_metallopeptidase"/>
</dbReference>
<feature type="binding site" evidence="26">
    <location>
        <position position="494"/>
    </location>
    <ligand>
        <name>Ca(2+)</name>
        <dbReference type="ChEBI" id="CHEBI:29108"/>
        <label>4</label>
    </ligand>
</feature>
<evidence type="ECO:0000256" key="25">
    <source>
        <dbReference type="PIRSR" id="PIRSR001191-1"/>
    </source>
</evidence>
<dbReference type="Gene3D" id="2.10.10.10">
    <property type="entry name" value="Fibronectin, type II, collagen-binding"/>
    <property type="match status" value="3"/>
</dbReference>
<feature type="binding site" evidence="26">
    <location>
        <position position="636"/>
    </location>
    <ligand>
        <name>Ca(2+)</name>
        <dbReference type="ChEBI" id="CHEBI:29108"/>
        <label>5</label>
    </ligand>
</feature>
<dbReference type="FunFam" id="3.40.390.10:FF:000010">
    <property type="entry name" value="72 kDa type IV collagenase"/>
    <property type="match status" value="1"/>
</dbReference>
<keyword evidence="35" id="KW-1185">Reference proteome</keyword>
<feature type="active site" evidence="25">
    <location>
        <position position="398"/>
    </location>
</feature>
<dbReference type="InterPro" id="IPR021158">
    <property type="entry name" value="Pept_M10A_Zn_BS"/>
</dbReference>
<accession>A0A3B3YPI3</accession>
<comment type="cofactor">
    <cofactor evidence="26">
        <name>Zn(2+)</name>
        <dbReference type="ChEBI" id="CHEBI:29105"/>
    </cofactor>
    <text evidence="26">Binds 2 Zn(2+) ions per subunit.</text>
</comment>
<evidence type="ECO:0000256" key="16">
    <source>
        <dbReference type="ARBA" id="ARBA00023105"/>
    </source>
</evidence>
<organism evidence="34 35">
    <name type="scientific">Poecilia mexicana</name>
    <dbReference type="NCBI Taxonomy" id="48701"/>
    <lineage>
        <taxon>Eukaryota</taxon>
        <taxon>Metazoa</taxon>
        <taxon>Chordata</taxon>
        <taxon>Craniata</taxon>
        <taxon>Vertebrata</taxon>
        <taxon>Euteleostomi</taxon>
        <taxon>Actinopterygii</taxon>
        <taxon>Neopterygii</taxon>
        <taxon>Teleostei</taxon>
        <taxon>Neoteleostei</taxon>
        <taxon>Acanthomorphata</taxon>
        <taxon>Ovalentaria</taxon>
        <taxon>Atherinomorphae</taxon>
        <taxon>Cyprinodontiformes</taxon>
        <taxon>Poeciliidae</taxon>
        <taxon>Poeciliinae</taxon>
        <taxon>Poecilia</taxon>
    </lineage>
</organism>
<dbReference type="GO" id="GO:0004222">
    <property type="term" value="F:metalloendopeptidase activity"/>
    <property type="evidence" value="ECO:0007669"/>
    <property type="project" value="UniProtKB-EC"/>
</dbReference>
<dbReference type="InterPro" id="IPR013806">
    <property type="entry name" value="Kringle-like"/>
</dbReference>
<feature type="disulfide bond" evidence="29">
    <location>
        <begin position="347"/>
        <end position="373"/>
    </location>
</feature>
<feature type="chain" id="PRO_5017240828" description="Matrix metalloproteinase-9" evidence="32">
    <location>
        <begin position="22"/>
        <end position="693"/>
    </location>
</feature>
<dbReference type="CDD" id="cd04278">
    <property type="entry name" value="ZnMc_MMP"/>
    <property type="match status" value="1"/>
</dbReference>
<evidence type="ECO:0000256" key="30">
    <source>
        <dbReference type="PROSITE-ProRule" id="PRU01011"/>
    </source>
</evidence>
<dbReference type="AlphaFoldDB" id="A0A3B3YPI3"/>
<dbReference type="GO" id="GO:0030574">
    <property type="term" value="P:collagen catabolic process"/>
    <property type="evidence" value="ECO:0007669"/>
    <property type="project" value="UniProtKB-KW"/>
</dbReference>
<feature type="binding site" evidence="26">
    <location>
        <position position="206"/>
    </location>
    <ligand>
        <name>Ca(2+)</name>
        <dbReference type="ChEBI" id="CHEBI:29108"/>
        <label>3</label>
    </ligand>
</feature>
<feature type="binding site" evidence="26">
    <location>
        <position position="183"/>
    </location>
    <ligand>
        <name>Ca(2+)</name>
        <dbReference type="ChEBI" id="CHEBI:29108"/>
        <label>3</label>
    </ligand>
</feature>
<reference evidence="34" key="2">
    <citation type="submission" date="2025-09" db="UniProtKB">
        <authorList>
            <consortium name="Ensembl"/>
        </authorList>
    </citation>
    <scope>IDENTIFICATION</scope>
</reference>
<sequence length="693" mass="77826">MRCRALVVCLLLGIGVQNGWSRPVKSVVTFPGNIVKNVADVELAQSYLKKFGYIETEQHGDFRSKVSIAKSLKMMQRQMGLKETGQLDKPTLEAMKQPRCGVPDVANYNIYAGEPKWNHSDITYRILNYSLDIDSNLTDKVIARAFKVWSDVTPLTFTRLLHGNADIMISFETADHGDPYPFDGKRGVLAHAFSPGEGIDGDAHFDNDEYWTLGKGQVVKTYFGSDANAICHFPFTYFGKLYSSCITEGRSDNLPWCATTADYDKDKKYGVCQSELLFTFDGNADGAPCVFPFIFQGKMYKSCTTDSRIDGQRWCATTSNYDTDKKYGICPKRDTAVTGGTSEGDACHFPFLYQGKEYHSCTSEGRTDGKLWCATTDNQKWGFCPDMGINLFLVAAHEFGHSLGLDHSTVRNALMYPQYSYVEDFSLDQDDIDGIQFLYGERTTQIFPYFTGNKTGPDSTLSTTEEPDPTVSSVVTTPSTVDPTKDPCKIHKFDAITVIQRYLHFFKDGQFWKVRSKGDGGRKGPFSISQSWPALPAVIDSAFEDVPTKNMYFFSGSRLWVNRGSSVLGSYSFEMLGLPPSVQKVEGALQKGKNKVFLFSGENIWRLDLNTRRIDKGYPMYIRAIFPGVPDDPSDVFKHKGKHTFYHQAQEPKSTTQVRIYWGGMGWQFPHQMRALPPLFPPNLATMNSINGY</sequence>
<dbReference type="Gene3D" id="3.40.390.10">
    <property type="entry name" value="Collagenase (Catalytic Domain)"/>
    <property type="match status" value="1"/>
</dbReference>
<comment type="similarity">
    <text evidence="3">Belongs to the peptidase M10A family.</text>
</comment>
<dbReference type="InterPro" id="IPR036365">
    <property type="entry name" value="PGBD-like_sf"/>
</dbReference>
<evidence type="ECO:0000256" key="11">
    <source>
        <dbReference type="ARBA" id="ARBA00022737"/>
    </source>
</evidence>
<evidence type="ECO:0000256" key="31">
    <source>
        <dbReference type="SAM" id="MobiDB-lite"/>
    </source>
</evidence>
<dbReference type="PANTHER" id="PTHR10201:SF30">
    <property type="entry name" value="MATRIX METALLOPROTEINASE-9"/>
    <property type="match status" value="1"/>
</dbReference>
<evidence type="ECO:0000256" key="7">
    <source>
        <dbReference type="ARBA" id="ARBA00022530"/>
    </source>
</evidence>
<dbReference type="GO" id="GO:0030198">
    <property type="term" value="P:extracellular matrix organization"/>
    <property type="evidence" value="ECO:0007669"/>
    <property type="project" value="TreeGrafter"/>
</dbReference>
<reference evidence="34" key="1">
    <citation type="submission" date="2025-08" db="UniProtKB">
        <authorList>
            <consortium name="Ensembl"/>
        </authorList>
    </citation>
    <scope>IDENTIFICATION</scope>
</reference>
<dbReference type="Proteomes" id="UP000261480">
    <property type="component" value="Unplaced"/>
</dbReference>
<dbReference type="Pfam" id="PF01471">
    <property type="entry name" value="PG_binding_1"/>
    <property type="match status" value="1"/>
</dbReference>
<evidence type="ECO:0000256" key="13">
    <source>
        <dbReference type="ARBA" id="ARBA00022833"/>
    </source>
</evidence>
<dbReference type="PROSITE" id="PS00546">
    <property type="entry name" value="CYSTEINE_SWITCH"/>
    <property type="match status" value="1"/>
</dbReference>
<feature type="binding site" evidence="26">
    <location>
        <position position="588"/>
    </location>
    <ligand>
        <name>Ca(2+)</name>
        <dbReference type="ChEBI" id="CHEBI:29108"/>
        <label>5</label>
    </ligand>
</feature>
<feature type="short sequence motif" description="Cysteine switch" evidence="28">
    <location>
        <begin position="98"/>
        <end position="105"/>
    </location>
</feature>
<comment type="catalytic activity">
    <reaction evidence="1">
        <text>Cleavage of gelatin types I and V and collagen types IV and V.</text>
        <dbReference type="EC" id="3.4.24.35"/>
    </reaction>
</comment>
<keyword evidence="9 26" id="KW-0479">Metal-binding</keyword>
<dbReference type="GO" id="GO:0031012">
    <property type="term" value="C:extracellular matrix"/>
    <property type="evidence" value="ECO:0007669"/>
    <property type="project" value="InterPro"/>
</dbReference>
<feature type="binding site" evidence="26">
    <location>
        <position position="204"/>
    </location>
    <ligand>
        <name>Zn(2+)</name>
        <dbReference type="ChEBI" id="CHEBI:29105"/>
        <label>1</label>
    </ligand>
</feature>
<feature type="binding site" evidence="26">
    <location>
        <position position="209"/>
    </location>
    <ligand>
        <name>Ca(2+)</name>
        <dbReference type="ChEBI" id="CHEBI:29108"/>
        <label>1</label>
    </ligand>
</feature>
<evidence type="ECO:0000256" key="26">
    <source>
        <dbReference type="PIRSR" id="PIRSR621190-2"/>
    </source>
</evidence>
<feature type="disulfide bond" evidence="29">
    <location>
        <begin position="231"/>
        <end position="257"/>
    </location>
</feature>
<evidence type="ECO:0000256" key="24">
    <source>
        <dbReference type="ARBA" id="ARBA00062173"/>
    </source>
</evidence>
<dbReference type="PRINTS" id="PR00013">
    <property type="entry name" value="FNTYPEII"/>
</dbReference>
<dbReference type="Pfam" id="PF00413">
    <property type="entry name" value="Peptidase_M10"/>
    <property type="match status" value="1"/>
</dbReference>
<keyword evidence="18 29" id="KW-1015">Disulfide bond</keyword>
<dbReference type="GO" id="GO:0008270">
    <property type="term" value="F:zinc ion binding"/>
    <property type="evidence" value="ECO:0007669"/>
    <property type="project" value="InterPro"/>
</dbReference>
<dbReference type="InterPro" id="IPR021190">
    <property type="entry name" value="Pept_M10A"/>
</dbReference>
<comment type="caution">
    <text evidence="29">Lacks conserved residue(s) required for the propagation of feature annotation.</text>
</comment>
<feature type="binding site" evidence="26">
    <location>
        <position position="166"/>
    </location>
    <ligand>
        <name>Ca(2+)</name>
        <dbReference type="ChEBI" id="CHEBI:29108"/>
        <label>2</label>
    </ligand>
</feature>
<evidence type="ECO:0000256" key="18">
    <source>
        <dbReference type="ARBA" id="ARBA00023157"/>
    </source>
</evidence>
<feature type="repeat" description="Hemopexin" evidence="30">
    <location>
        <begin position="490"/>
        <end position="535"/>
    </location>
</feature>
<feature type="binding site" evidence="26">
    <location>
        <position position="184"/>
    </location>
    <ligand>
        <name>Ca(2+)</name>
        <dbReference type="ChEBI" id="CHEBI:29108"/>
        <label>3</label>
    </ligand>
</feature>
<dbReference type="CDD" id="cd00094">
    <property type="entry name" value="HX"/>
    <property type="match status" value="1"/>
</dbReference>
<feature type="binding site" description="in inhibited form" evidence="26">
    <location>
        <position position="100"/>
    </location>
    <ligand>
        <name>Zn(2+)</name>
        <dbReference type="ChEBI" id="CHEBI:29105"/>
        <label>2</label>
        <note>catalytic</note>
    </ligand>
</feature>
<dbReference type="PROSITE" id="PS51642">
    <property type="entry name" value="HEMOPEXIN_2"/>
    <property type="match status" value="2"/>
</dbReference>
<dbReference type="CDD" id="cd00062">
    <property type="entry name" value="FN2"/>
    <property type="match status" value="3"/>
</dbReference>
<feature type="domain" description="Fibronectin type-II" evidence="33">
    <location>
        <begin position="342"/>
        <end position="386"/>
    </location>
</feature>
<dbReference type="InterPro" id="IPR036375">
    <property type="entry name" value="Hemopexin-like_dom_sf"/>
</dbReference>
<evidence type="ECO:0000256" key="6">
    <source>
        <dbReference type="ARBA" id="ARBA00022525"/>
    </source>
</evidence>
<dbReference type="PIRSF" id="PIRSF001191">
    <property type="entry name" value="Peptidase_M10A_matrix"/>
    <property type="match status" value="1"/>
</dbReference>
<evidence type="ECO:0000256" key="23">
    <source>
        <dbReference type="ARBA" id="ARBA00045780"/>
    </source>
</evidence>
<keyword evidence="16" id="KW-0177">Collagen degradation</keyword>
<dbReference type="PROSITE" id="PS51092">
    <property type="entry name" value="FN2_2"/>
    <property type="match status" value="3"/>
</dbReference>
<dbReference type="InterPro" id="IPR000585">
    <property type="entry name" value="Hemopexin-like_dom"/>
</dbReference>
<dbReference type="InterPro" id="IPR036943">
    <property type="entry name" value="FN_type2_sf"/>
</dbReference>
<name>A0A3B3YPI3_9TELE</name>
<evidence type="ECO:0000256" key="17">
    <source>
        <dbReference type="ARBA" id="ARBA00023145"/>
    </source>
</evidence>
<feature type="binding site" evidence="26">
    <location>
        <position position="540"/>
    </location>
    <ligand>
        <name>Ca(2+)</name>
        <dbReference type="ChEBI" id="CHEBI:29108"/>
        <label>4</label>
    </ligand>
</feature>
<feature type="compositionally biased region" description="Low complexity" evidence="31">
    <location>
        <begin position="469"/>
        <end position="479"/>
    </location>
</feature>
<dbReference type="Pfam" id="PF00040">
    <property type="entry name" value="fn2"/>
    <property type="match status" value="3"/>
</dbReference>
<dbReference type="SUPFAM" id="SSF47090">
    <property type="entry name" value="PGBD-like"/>
    <property type="match status" value="1"/>
</dbReference>
<dbReference type="SMART" id="SM00235">
    <property type="entry name" value="ZnMc"/>
    <property type="match status" value="1"/>
</dbReference>
<evidence type="ECO:0000256" key="4">
    <source>
        <dbReference type="ARBA" id="ARBA00012395"/>
    </source>
</evidence>
<comment type="subunit">
    <text evidence="24">Exists as monomer or homodimer; disulfide-linked. Also exists as heterodimer with LCN2. Macrophages and transformed cell lines produce only the monomeric form. Interacts with ECM1.</text>
</comment>
<dbReference type="SUPFAM" id="SSF57440">
    <property type="entry name" value="Kringle-like"/>
    <property type="match status" value="3"/>
</dbReference>